<evidence type="ECO:0000256" key="1">
    <source>
        <dbReference type="SAM" id="MobiDB-lite"/>
    </source>
</evidence>
<name>A0A813J8R4_POLGL</name>
<proteinExistence type="predicted"/>
<sequence length="54" mass="5414">ASLAPASSALSRGSGSEEPSPVRQLSRATGAAELESSDGEHQPAADYWETLGGA</sequence>
<evidence type="ECO:0000313" key="3">
    <source>
        <dbReference type="Proteomes" id="UP000626109"/>
    </source>
</evidence>
<dbReference type="EMBL" id="CAJNNW010022046">
    <property type="protein sequence ID" value="CAE8668751.1"/>
    <property type="molecule type" value="Genomic_DNA"/>
</dbReference>
<dbReference type="AlphaFoldDB" id="A0A813J8R4"/>
<accession>A0A813J8R4</accession>
<feature type="non-terminal residue" evidence="2">
    <location>
        <position position="1"/>
    </location>
</feature>
<dbReference type="Proteomes" id="UP000626109">
    <property type="component" value="Unassembled WGS sequence"/>
</dbReference>
<organism evidence="2 3">
    <name type="scientific">Polarella glacialis</name>
    <name type="common">Dinoflagellate</name>
    <dbReference type="NCBI Taxonomy" id="89957"/>
    <lineage>
        <taxon>Eukaryota</taxon>
        <taxon>Sar</taxon>
        <taxon>Alveolata</taxon>
        <taxon>Dinophyceae</taxon>
        <taxon>Suessiales</taxon>
        <taxon>Suessiaceae</taxon>
        <taxon>Polarella</taxon>
    </lineage>
</organism>
<comment type="caution">
    <text evidence="2">The sequence shown here is derived from an EMBL/GenBank/DDBJ whole genome shotgun (WGS) entry which is preliminary data.</text>
</comment>
<feature type="compositionally biased region" description="Low complexity" evidence="1">
    <location>
        <begin position="1"/>
        <end position="16"/>
    </location>
</feature>
<protein>
    <submittedName>
        <fullName evidence="2">Uncharacterized protein</fullName>
    </submittedName>
</protein>
<reference evidence="2" key="1">
    <citation type="submission" date="2021-02" db="EMBL/GenBank/DDBJ databases">
        <authorList>
            <person name="Dougan E. K."/>
            <person name="Rhodes N."/>
            <person name="Thang M."/>
            <person name="Chan C."/>
        </authorList>
    </citation>
    <scope>NUCLEOTIDE SEQUENCE</scope>
</reference>
<evidence type="ECO:0000313" key="2">
    <source>
        <dbReference type="EMBL" id="CAE8668751.1"/>
    </source>
</evidence>
<feature type="region of interest" description="Disordered" evidence="1">
    <location>
        <begin position="1"/>
        <end position="54"/>
    </location>
</feature>
<gene>
    <name evidence="2" type="ORF">PGLA2088_LOCUS17017</name>
</gene>